<dbReference type="InterPro" id="IPR016181">
    <property type="entry name" value="Acyl_CoA_acyltransferase"/>
</dbReference>
<reference evidence="1 2" key="1">
    <citation type="submission" date="2019-06" db="EMBL/GenBank/DDBJ databases">
        <title>Genomic Encyclopedia of Type Strains, Phase IV (KMG-V): Genome sequencing to study the core and pangenomes of soil and plant-associated prokaryotes.</title>
        <authorList>
            <person name="Whitman W."/>
        </authorList>
    </citation>
    <scope>NUCLEOTIDE SEQUENCE [LARGE SCALE GENOMIC DNA]</scope>
    <source>
        <strain evidence="1 2">BR 10355</strain>
    </source>
</reference>
<proteinExistence type="predicted"/>
<keyword evidence="2" id="KW-1185">Reference proteome</keyword>
<accession>A0A560MC11</accession>
<dbReference type="PANTHER" id="PTHR47017:SF1">
    <property type="entry name" value="ACYL-COA"/>
    <property type="match status" value="1"/>
</dbReference>
<protein>
    <recommendedName>
        <fullName evidence="3">N-acetyltransferase</fullName>
    </recommendedName>
</protein>
<dbReference type="Proteomes" id="UP000321304">
    <property type="component" value="Unassembled WGS sequence"/>
</dbReference>
<organism evidence="1 2">
    <name type="scientific">Bradyrhizobium macuxiense</name>
    <dbReference type="NCBI Taxonomy" id="1755647"/>
    <lineage>
        <taxon>Bacteria</taxon>
        <taxon>Pseudomonadati</taxon>
        <taxon>Pseudomonadota</taxon>
        <taxon>Alphaproteobacteria</taxon>
        <taxon>Hyphomicrobiales</taxon>
        <taxon>Nitrobacteraceae</taxon>
        <taxon>Bradyrhizobium</taxon>
    </lineage>
</organism>
<evidence type="ECO:0008006" key="3">
    <source>
        <dbReference type="Google" id="ProtNLM"/>
    </source>
</evidence>
<dbReference type="SUPFAM" id="SSF55729">
    <property type="entry name" value="Acyl-CoA N-acyltransferases (Nat)"/>
    <property type="match status" value="1"/>
</dbReference>
<dbReference type="InterPro" id="IPR007434">
    <property type="entry name" value="FemAB-like"/>
</dbReference>
<dbReference type="Gene3D" id="3.40.630.30">
    <property type="match status" value="1"/>
</dbReference>
<dbReference type="PANTHER" id="PTHR47017">
    <property type="entry name" value="ACYL-COA"/>
    <property type="match status" value="1"/>
</dbReference>
<evidence type="ECO:0000313" key="1">
    <source>
        <dbReference type="EMBL" id="TWC05148.1"/>
    </source>
</evidence>
<dbReference type="Pfam" id="PF04339">
    <property type="entry name" value="FemAB_like"/>
    <property type="match status" value="1"/>
</dbReference>
<gene>
    <name evidence="1" type="ORF">FBZ93_103160</name>
</gene>
<sequence>MIRKWSQLFRKDHAQKRHRSSLSMASSEITLEAVADIGGIPAAEWDACANPKADADGIHNLDTLASPAAAGDCQTVASSSYNPFVSHAFFAAAEASNSACPRTGWGPRHLVAKLDGRIVGVVPCYLKSHSQGEYVFDRGWAEAYHRAGGSYYPKLQVSVPFTPATGPRLLIRDGVDREVIGSALARGLRALCNATEASSVHVTFAREDEARFLGAHGFLQRTDQQFHWHNEGYKTFDDFLGSLNSRHRKGIKRERREALAAGITIHWLTGSDITEDAWDAFFEFYMETGSRKWGRPYLTREFFSLIGESMARDVLLVMAKRNGRWIAGAINFIGSDTLFGRNWGAIEHHPFLHFEVCYYQAIDFAVQRGLKVVEAGAQGEHKLARGYLPQTTYSAHFIADPGLRRAIADYLKRERDYVAEVGRELAEAGPFRKTVDDDA</sequence>
<dbReference type="STRING" id="1755647.AS156_20525"/>
<evidence type="ECO:0000313" key="2">
    <source>
        <dbReference type="Proteomes" id="UP000321304"/>
    </source>
</evidence>
<comment type="caution">
    <text evidence="1">The sequence shown here is derived from an EMBL/GenBank/DDBJ whole genome shotgun (WGS) entry which is preliminary data.</text>
</comment>
<dbReference type="AlphaFoldDB" id="A0A560MC11"/>
<name>A0A560MC11_9BRAD</name>
<dbReference type="EMBL" id="VITY01000003">
    <property type="protein sequence ID" value="TWC05148.1"/>
    <property type="molecule type" value="Genomic_DNA"/>
</dbReference>